<proteinExistence type="inferred from homology"/>
<keyword evidence="6" id="KW-0175">Coiled coil</keyword>
<feature type="transmembrane region" description="Helical" evidence="7">
    <location>
        <begin position="129"/>
        <end position="149"/>
    </location>
</feature>
<evidence type="ECO:0000256" key="7">
    <source>
        <dbReference type="SAM" id="Phobius"/>
    </source>
</evidence>
<dbReference type="GO" id="GO:0005886">
    <property type="term" value="C:plasma membrane"/>
    <property type="evidence" value="ECO:0007669"/>
    <property type="project" value="TreeGrafter"/>
</dbReference>
<feature type="transmembrane region" description="Helical" evidence="7">
    <location>
        <begin position="12"/>
        <end position="30"/>
    </location>
</feature>
<gene>
    <name evidence="8" type="primary">fetB</name>
    <name evidence="8" type="ORF">ET418_12070</name>
</gene>
<comment type="similarity">
    <text evidence="2">Belongs to the UPF0014 family.</text>
</comment>
<reference evidence="8 9" key="1">
    <citation type="submission" date="2019-04" db="EMBL/GenBank/DDBJ databases">
        <title>Geobacter ruber sp. nov., ferric-reducing bacteria isolated from paddy soil.</title>
        <authorList>
            <person name="Xu Z."/>
            <person name="Masuda Y."/>
            <person name="Itoh H."/>
            <person name="Senoo K."/>
        </authorList>
    </citation>
    <scope>NUCLEOTIDE SEQUENCE [LARGE SCALE GENOMIC DNA]</scope>
    <source>
        <strain evidence="8 9">Red88</strain>
    </source>
</reference>
<evidence type="ECO:0000313" key="8">
    <source>
        <dbReference type="EMBL" id="KAA0890396.1"/>
    </source>
</evidence>
<feature type="transmembrane region" description="Helical" evidence="7">
    <location>
        <begin position="224"/>
        <end position="244"/>
    </location>
</feature>
<organism evidence="8 9">
    <name type="scientific">Oryzomonas rubra</name>
    <dbReference type="NCBI Taxonomy" id="2509454"/>
    <lineage>
        <taxon>Bacteria</taxon>
        <taxon>Pseudomonadati</taxon>
        <taxon>Thermodesulfobacteriota</taxon>
        <taxon>Desulfuromonadia</taxon>
        <taxon>Geobacterales</taxon>
        <taxon>Geobacteraceae</taxon>
        <taxon>Oryzomonas</taxon>
    </lineage>
</organism>
<dbReference type="EMBL" id="SRSD01000007">
    <property type="protein sequence ID" value="KAA0890396.1"/>
    <property type="molecule type" value="Genomic_DNA"/>
</dbReference>
<dbReference type="PANTHER" id="PTHR30028">
    <property type="entry name" value="UPF0014 INNER MEMBRANE PROTEIN YBBM-RELATED"/>
    <property type="match status" value="1"/>
</dbReference>
<evidence type="ECO:0000256" key="6">
    <source>
        <dbReference type="SAM" id="Coils"/>
    </source>
</evidence>
<comment type="caution">
    <text evidence="8">The sequence shown here is derived from an EMBL/GenBank/DDBJ whole genome shotgun (WGS) entry which is preliminary data.</text>
</comment>
<dbReference type="InterPro" id="IPR005226">
    <property type="entry name" value="UPF0014_fam"/>
</dbReference>
<dbReference type="AlphaFoldDB" id="A0A5A9XBM5"/>
<dbReference type="OrthoDB" id="9791807at2"/>
<evidence type="ECO:0000256" key="1">
    <source>
        <dbReference type="ARBA" id="ARBA00004141"/>
    </source>
</evidence>
<keyword evidence="5 7" id="KW-0472">Membrane</keyword>
<feature type="transmembrane region" description="Helical" evidence="7">
    <location>
        <begin position="184"/>
        <end position="204"/>
    </location>
</feature>
<feature type="transmembrane region" description="Helical" evidence="7">
    <location>
        <begin position="67"/>
        <end position="86"/>
    </location>
</feature>
<keyword evidence="4 7" id="KW-1133">Transmembrane helix</keyword>
<dbReference type="Pfam" id="PF03649">
    <property type="entry name" value="UPF0014"/>
    <property type="match status" value="1"/>
</dbReference>
<dbReference type="RefSeq" id="WP_149307869.1">
    <property type="nucleotide sequence ID" value="NZ_SRSD01000007.1"/>
</dbReference>
<name>A0A5A9XBM5_9BACT</name>
<comment type="subcellular location">
    <subcellularLocation>
        <location evidence="1">Membrane</location>
        <topology evidence="1">Multi-pass membrane protein</topology>
    </subcellularLocation>
</comment>
<accession>A0A5A9XBM5</accession>
<dbReference type="PANTHER" id="PTHR30028:SF0">
    <property type="entry name" value="PROTEIN ALUMINUM SENSITIVE 3"/>
    <property type="match status" value="1"/>
</dbReference>
<evidence type="ECO:0000256" key="4">
    <source>
        <dbReference type="ARBA" id="ARBA00022989"/>
    </source>
</evidence>
<dbReference type="Proteomes" id="UP000324298">
    <property type="component" value="Unassembled WGS sequence"/>
</dbReference>
<protein>
    <submittedName>
        <fullName evidence="8">Iron export ABC transporter permease subunit FetB</fullName>
    </submittedName>
</protein>
<keyword evidence="3 7" id="KW-0812">Transmembrane</keyword>
<evidence type="ECO:0000313" key="9">
    <source>
        <dbReference type="Proteomes" id="UP000324298"/>
    </source>
</evidence>
<evidence type="ECO:0000256" key="2">
    <source>
        <dbReference type="ARBA" id="ARBA00005268"/>
    </source>
</evidence>
<evidence type="ECO:0000256" key="5">
    <source>
        <dbReference type="ARBA" id="ARBA00023136"/>
    </source>
</evidence>
<sequence length="260" mass="28077">MDNRGLVNLELSNLLLAFALILFAMALSRFQRLGQARKIGWAALRMVVQLLAIGYLLHVVFSVKTPLLVASILVVMAGFSLQVAGSQAKRKMPGFYRVMGSSILAGCGGVTFFFCALVVGYSPWYEPRYLIPLFGMILGNSMQGASLAAERLEAEIGERREEIETALCLGATPRQAVETALRNAFSAALIPTLNTMAAMGIVSLPGMMTGQILSGTEPAVAVRYQIAIMCAVSGGVAATAFLLLMQGYRRYFTPAQQLRR</sequence>
<evidence type="ECO:0000256" key="3">
    <source>
        <dbReference type="ARBA" id="ARBA00022692"/>
    </source>
</evidence>
<keyword evidence="9" id="KW-1185">Reference proteome</keyword>
<feature type="coiled-coil region" evidence="6">
    <location>
        <begin position="142"/>
        <end position="169"/>
    </location>
</feature>
<feature type="transmembrane region" description="Helical" evidence="7">
    <location>
        <begin position="42"/>
        <end position="61"/>
    </location>
</feature>
<feature type="transmembrane region" description="Helical" evidence="7">
    <location>
        <begin position="98"/>
        <end position="123"/>
    </location>
</feature>